<proteinExistence type="predicted"/>
<name>A0AAD6V145_9AGAR</name>
<accession>A0AAD6V145</accession>
<sequence length="124" mass="13596">MSTSSPSAPRSSPVRKSRGIKFWQSKPTSPLLSQPTTDWLGSSLVTAKAIAAAGDIAPFPYLKGVFGTAVLVLETIQKVKKNRDNMKDLCGNIVQITNIMHDHLLSQKETDTSKLEILCKDLER</sequence>
<organism evidence="1 2">
    <name type="scientific">Mycena pura</name>
    <dbReference type="NCBI Taxonomy" id="153505"/>
    <lineage>
        <taxon>Eukaryota</taxon>
        <taxon>Fungi</taxon>
        <taxon>Dikarya</taxon>
        <taxon>Basidiomycota</taxon>
        <taxon>Agaricomycotina</taxon>
        <taxon>Agaricomycetes</taxon>
        <taxon>Agaricomycetidae</taxon>
        <taxon>Agaricales</taxon>
        <taxon>Marasmiineae</taxon>
        <taxon>Mycenaceae</taxon>
        <taxon>Mycena</taxon>
    </lineage>
</organism>
<evidence type="ECO:0000313" key="2">
    <source>
        <dbReference type="Proteomes" id="UP001219525"/>
    </source>
</evidence>
<protein>
    <submittedName>
        <fullName evidence="1">Uncharacterized protein</fullName>
    </submittedName>
</protein>
<evidence type="ECO:0000313" key="1">
    <source>
        <dbReference type="EMBL" id="KAJ7198014.1"/>
    </source>
</evidence>
<reference evidence="1" key="1">
    <citation type="submission" date="2023-03" db="EMBL/GenBank/DDBJ databases">
        <title>Massive genome expansion in bonnet fungi (Mycena s.s.) driven by repeated elements and novel gene families across ecological guilds.</title>
        <authorList>
            <consortium name="Lawrence Berkeley National Laboratory"/>
            <person name="Harder C.B."/>
            <person name="Miyauchi S."/>
            <person name="Viragh M."/>
            <person name="Kuo A."/>
            <person name="Thoen E."/>
            <person name="Andreopoulos B."/>
            <person name="Lu D."/>
            <person name="Skrede I."/>
            <person name="Drula E."/>
            <person name="Henrissat B."/>
            <person name="Morin E."/>
            <person name="Kohler A."/>
            <person name="Barry K."/>
            <person name="LaButti K."/>
            <person name="Morin E."/>
            <person name="Salamov A."/>
            <person name="Lipzen A."/>
            <person name="Mereny Z."/>
            <person name="Hegedus B."/>
            <person name="Baldrian P."/>
            <person name="Stursova M."/>
            <person name="Weitz H."/>
            <person name="Taylor A."/>
            <person name="Grigoriev I.V."/>
            <person name="Nagy L.G."/>
            <person name="Martin F."/>
            <person name="Kauserud H."/>
        </authorList>
    </citation>
    <scope>NUCLEOTIDE SEQUENCE</scope>
    <source>
        <strain evidence="1">9144</strain>
    </source>
</reference>
<keyword evidence="2" id="KW-1185">Reference proteome</keyword>
<comment type="caution">
    <text evidence="1">The sequence shown here is derived from an EMBL/GenBank/DDBJ whole genome shotgun (WGS) entry which is preliminary data.</text>
</comment>
<dbReference type="Proteomes" id="UP001219525">
    <property type="component" value="Unassembled WGS sequence"/>
</dbReference>
<gene>
    <name evidence="1" type="ORF">GGX14DRAFT_402333</name>
</gene>
<dbReference type="AlphaFoldDB" id="A0AAD6V145"/>
<dbReference type="EMBL" id="JARJCW010000075">
    <property type="protein sequence ID" value="KAJ7198014.1"/>
    <property type="molecule type" value="Genomic_DNA"/>
</dbReference>